<dbReference type="InterPro" id="IPR051806">
    <property type="entry name" value="HAD-like_SPP"/>
</dbReference>
<dbReference type="Pfam" id="PF00702">
    <property type="entry name" value="Hydrolase"/>
    <property type="match status" value="1"/>
</dbReference>
<comment type="caution">
    <text evidence="1">The sequence shown here is derived from an EMBL/GenBank/DDBJ whole genome shotgun (WGS) entry which is preliminary data.</text>
</comment>
<dbReference type="GO" id="GO:0016787">
    <property type="term" value="F:hydrolase activity"/>
    <property type="evidence" value="ECO:0007669"/>
    <property type="project" value="UniProtKB-KW"/>
</dbReference>
<proteinExistence type="predicted"/>
<dbReference type="SFLD" id="SFLDG01129">
    <property type="entry name" value="C1.5:_HAD__Beta-PGM__Phosphata"/>
    <property type="match status" value="1"/>
</dbReference>
<evidence type="ECO:0000313" key="2">
    <source>
        <dbReference type="Proteomes" id="UP001589716"/>
    </source>
</evidence>
<keyword evidence="1" id="KW-0378">Hydrolase</keyword>
<dbReference type="PANTHER" id="PTHR43481:SF4">
    <property type="entry name" value="GLYCEROL-1-PHOSPHATE PHOSPHOHYDROLASE 1-RELATED"/>
    <property type="match status" value="1"/>
</dbReference>
<dbReference type="InterPro" id="IPR023214">
    <property type="entry name" value="HAD_sf"/>
</dbReference>
<name>A0ABV5QUE3_9ACTN</name>
<gene>
    <name evidence="1" type="ORF">ACFFTP_23580</name>
</gene>
<dbReference type="NCBIfam" id="TIGR01509">
    <property type="entry name" value="HAD-SF-IA-v3"/>
    <property type="match status" value="1"/>
</dbReference>
<dbReference type="RefSeq" id="WP_345484257.1">
    <property type="nucleotide sequence ID" value="NZ_BAAAWU010000001.1"/>
</dbReference>
<sequence length="265" mass="26746">MSGPLPGSVPPRGVVLDTDGVLLDSAAVHAAAWKTAFDACLAALAPDDGSRFGTPSSDTRPFDADAEYRRFVDGRSRHDGAEAFLTARGIRLPPGEPGDPPGCGTVWAVAARKEAAFREALASEPVTAFDDAAVALEALRVRGVPCAAVSASRHARALLAAAGLDTALAALVDGEDAARLGLAGKPDPALFLHAAGLLGLPPAAAAVVEDAVAGVRAARRGGFGLVVGVDRTPDGHGASLLDEEGADLVVPDLTTLVRSVWGEGG</sequence>
<dbReference type="Proteomes" id="UP001589716">
    <property type="component" value="Unassembled WGS sequence"/>
</dbReference>
<dbReference type="Gene3D" id="3.40.50.1000">
    <property type="entry name" value="HAD superfamily/HAD-like"/>
    <property type="match status" value="1"/>
</dbReference>
<dbReference type="EMBL" id="JBHMCT010000014">
    <property type="protein sequence ID" value="MFB9557157.1"/>
    <property type="molecule type" value="Genomic_DNA"/>
</dbReference>
<accession>A0ABV5QUE3</accession>
<dbReference type="InterPro" id="IPR023198">
    <property type="entry name" value="PGP-like_dom2"/>
</dbReference>
<dbReference type="SUPFAM" id="SSF56784">
    <property type="entry name" value="HAD-like"/>
    <property type="match status" value="1"/>
</dbReference>
<keyword evidence="2" id="KW-1185">Reference proteome</keyword>
<protein>
    <submittedName>
        <fullName evidence="1">HAD family hydrolase</fullName>
    </submittedName>
</protein>
<dbReference type="Gene3D" id="1.10.150.240">
    <property type="entry name" value="Putative phosphatase, domain 2"/>
    <property type="match status" value="1"/>
</dbReference>
<dbReference type="SFLD" id="SFLDS00003">
    <property type="entry name" value="Haloacid_Dehalogenase"/>
    <property type="match status" value="1"/>
</dbReference>
<evidence type="ECO:0000313" key="1">
    <source>
        <dbReference type="EMBL" id="MFB9557157.1"/>
    </source>
</evidence>
<reference evidence="1 2" key="1">
    <citation type="submission" date="2024-09" db="EMBL/GenBank/DDBJ databases">
        <authorList>
            <person name="Sun Q."/>
            <person name="Mori K."/>
        </authorList>
    </citation>
    <scope>NUCLEOTIDE SEQUENCE [LARGE SCALE GENOMIC DNA]</scope>
    <source>
        <strain evidence="1 2">JCM 4414</strain>
    </source>
</reference>
<dbReference type="InterPro" id="IPR036412">
    <property type="entry name" value="HAD-like_sf"/>
</dbReference>
<dbReference type="PANTHER" id="PTHR43481">
    <property type="entry name" value="FRUCTOSE-1-PHOSPHATE PHOSPHATASE"/>
    <property type="match status" value="1"/>
</dbReference>
<organism evidence="1 2">
    <name type="scientific">Streptomyces roseoviridis</name>
    <dbReference type="NCBI Taxonomy" id="67361"/>
    <lineage>
        <taxon>Bacteria</taxon>
        <taxon>Bacillati</taxon>
        <taxon>Actinomycetota</taxon>
        <taxon>Actinomycetes</taxon>
        <taxon>Kitasatosporales</taxon>
        <taxon>Streptomycetaceae</taxon>
        <taxon>Streptomyces</taxon>
    </lineage>
</organism>
<dbReference type="InterPro" id="IPR006439">
    <property type="entry name" value="HAD-SF_hydro_IA"/>
</dbReference>